<name>A0AAV5VTB5_9BILA</name>
<evidence type="ECO:0000259" key="3">
    <source>
        <dbReference type="PROSITE" id="PS01180"/>
    </source>
</evidence>
<accession>A0AAV5VTB5</accession>
<evidence type="ECO:0000313" key="4">
    <source>
        <dbReference type="EMBL" id="GMT21252.1"/>
    </source>
</evidence>
<dbReference type="InterPro" id="IPR052129">
    <property type="entry name" value="Spermadhesin-Link_domain"/>
</dbReference>
<evidence type="ECO:0000313" key="5">
    <source>
        <dbReference type="Proteomes" id="UP001432322"/>
    </source>
</evidence>
<proteinExistence type="predicted"/>
<feature type="domain" description="CUB" evidence="3">
    <location>
        <begin position="24"/>
        <end position="92"/>
    </location>
</feature>
<dbReference type="CDD" id="cd00041">
    <property type="entry name" value="CUB"/>
    <property type="match status" value="1"/>
</dbReference>
<evidence type="ECO:0000256" key="2">
    <source>
        <dbReference type="PROSITE-ProRule" id="PRU00059"/>
    </source>
</evidence>
<organism evidence="4 5">
    <name type="scientific">Pristionchus fissidentatus</name>
    <dbReference type="NCBI Taxonomy" id="1538716"/>
    <lineage>
        <taxon>Eukaryota</taxon>
        <taxon>Metazoa</taxon>
        <taxon>Ecdysozoa</taxon>
        <taxon>Nematoda</taxon>
        <taxon>Chromadorea</taxon>
        <taxon>Rhabditida</taxon>
        <taxon>Rhabditina</taxon>
        <taxon>Diplogasteromorpha</taxon>
        <taxon>Diplogasteroidea</taxon>
        <taxon>Neodiplogasteridae</taxon>
        <taxon>Pristionchus</taxon>
    </lineage>
</organism>
<evidence type="ECO:0000256" key="1">
    <source>
        <dbReference type="ARBA" id="ARBA00023157"/>
    </source>
</evidence>
<comment type="caution">
    <text evidence="2">Lacks conserved residue(s) required for the propagation of feature annotation.</text>
</comment>
<feature type="non-terminal residue" evidence="4">
    <location>
        <position position="1"/>
    </location>
</feature>
<dbReference type="PANTHER" id="PTHR46908:SF8">
    <property type="entry name" value="C-TYPE LECTIN DOMAIN-CONTAINING PROTEIN"/>
    <property type="match status" value="1"/>
</dbReference>
<reference evidence="4" key="1">
    <citation type="submission" date="2023-10" db="EMBL/GenBank/DDBJ databases">
        <title>Genome assembly of Pristionchus species.</title>
        <authorList>
            <person name="Yoshida K."/>
            <person name="Sommer R.J."/>
        </authorList>
    </citation>
    <scope>NUCLEOTIDE SEQUENCE</scope>
    <source>
        <strain evidence="4">RS5133</strain>
    </source>
</reference>
<dbReference type="PANTHER" id="PTHR46908">
    <property type="entry name" value="CUBILIN-LIKE PROTEIN"/>
    <property type="match status" value="1"/>
</dbReference>
<dbReference type="SUPFAM" id="SSF49854">
    <property type="entry name" value="Spermadhesin, CUB domain"/>
    <property type="match status" value="1"/>
</dbReference>
<dbReference type="InterPro" id="IPR035914">
    <property type="entry name" value="Sperma_CUB_dom_sf"/>
</dbReference>
<protein>
    <recommendedName>
        <fullName evidence="3">CUB domain-containing protein</fullName>
    </recommendedName>
</protein>
<dbReference type="AlphaFoldDB" id="A0AAV5VTB5"/>
<dbReference type="PROSITE" id="PS01180">
    <property type="entry name" value="CUB"/>
    <property type="match status" value="1"/>
</dbReference>
<dbReference type="Proteomes" id="UP001432322">
    <property type="component" value="Unassembled WGS sequence"/>
</dbReference>
<dbReference type="InterPro" id="IPR000859">
    <property type="entry name" value="CUB_dom"/>
</dbReference>
<keyword evidence="1" id="KW-1015">Disulfide bond</keyword>
<dbReference type="EMBL" id="BTSY01000003">
    <property type="protein sequence ID" value="GMT21252.1"/>
    <property type="molecule type" value="Genomic_DNA"/>
</dbReference>
<sequence>FRMVTRYIKPISLNISYEQVAGGCGGHIEGSMGEIASPQYPHESIDNYDCIWRITVPPGNGITFILEEFDSGLEEESNVDCDVNSTQSRIDV</sequence>
<comment type="caution">
    <text evidence="4">The sequence shown here is derived from an EMBL/GenBank/DDBJ whole genome shotgun (WGS) entry which is preliminary data.</text>
</comment>
<dbReference type="Gene3D" id="2.60.120.290">
    <property type="entry name" value="Spermadhesin, CUB domain"/>
    <property type="match status" value="1"/>
</dbReference>
<feature type="non-terminal residue" evidence="4">
    <location>
        <position position="92"/>
    </location>
</feature>
<gene>
    <name evidence="4" type="ORF">PFISCL1PPCAC_12549</name>
</gene>
<dbReference type="Pfam" id="PF00431">
    <property type="entry name" value="CUB"/>
    <property type="match status" value="1"/>
</dbReference>
<keyword evidence="5" id="KW-1185">Reference proteome</keyword>